<dbReference type="PROSITE" id="PS01186">
    <property type="entry name" value="EGF_2"/>
    <property type="match status" value="1"/>
</dbReference>
<keyword evidence="3 11" id="KW-0479">Metal-binding</keyword>
<feature type="domain" description="CUB" evidence="16">
    <location>
        <begin position="673"/>
        <end position="739"/>
    </location>
</feature>
<keyword evidence="2 13" id="KW-0645">Protease</keyword>
<evidence type="ECO:0000256" key="11">
    <source>
        <dbReference type="PIRSR" id="PIRSR001199-2"/>
    </source>
</evidence>
<evidence type="ECO:0000256" key="2">
    <source>
        <dbReference type="ARBA" id="ARBA00022670"/>
    </source>
</evidence>
<dbReference type="InterPro" id="IPR001506">
    <property type="entry name" value="Peptidase_M12A"/>
</dbReference>
<dbReference type="InterPro" id="IPR015446">
    <property type="entry name" value="BMP_1/tolloid-like"/>
</dbReference>
<dbReference type="CDD" id="cd00041">
    <property type="entry name" value="CUB"/>
    <property type="match status" value="4"/>
</dbReference>
<feature type="transmembrane region" description="Helical" evidence="15">
    <location>
        <begin position="7"/>
        <end position="28"/>
    </location>
</feature>
<keyword evidence="7 11" id="KW-0862">Zinc</keyword>
<dbReference type="InterPro" id="IPR018097">
    <property type="entry name" value="EGF_Ca-bd_CS"/>
</dbReference>
<keyword evidence="15" id="KW-0472">Membrane</keyword>
<dbReference type="FunFam" id="2.60.120.290:FF:000005">
    <property type="entry name" value="Procollagen C-endopeptidase enhancer 1"/>
    <property type="match status" value="1"/>
</dbReference>
<dbReference type="InterPro" id="IPR006026">
    <property type="entry name" value="Peptidase_Metallo"/>
</dbReference>
<keyword evidence="15" id="KW-0812">Transmembrane</keyword>
<dbReference type="SMART" id="SM00235">
    <property type="entry name" value="ZnMc"/>
    <property type="match status" value="1"/>
</dbReference>
<dbReference type="InterPro" id="IPR035914">
    <property type="entry name" value="Sperma_CUB_dom_sf"/>
</dbReference>
<dbReference type="InterPro" id="IPR001881">
    <property type="entry name" value="EGF-like_Ca-bd_dom"/>
</dbReference>
<evidence type="ECO:0000259" key="17">
    <source>
        <dbReference type="PROSITE" id="PS51864"/>
    </source>
</evidence>
<dbReference type="SMART" id="SM00042">
    <property type="entry name" value="CUB"/>
    <property type="match status" value="3"/>
</dbReference>
<dbReference type="FunFam" id="2.10.25.10:FF:000240">
    <property type="entry name" value="Vitamin K-dependent protein S"/>
    <property type="match status" value="1"/>
</dbReference>
<reference evidence="18" key="2">
    <citation type="submission" date="2020-05" db="UniProtKB">
        <authorList>
            <consortium name="EnsemblMetazoa"/>
        </authorList>
    </citation>
    <scope>IDENTIFICATION</scope>
    <source>
        <strain evidence="18">IAEA</strain>
    </source>
</reference>
<dbReference type="InterPro" id="IPR000152">
    <property type="entry name" value="EGF-type_Asp/Asn_hydroxyl_site"/>
</dbReference>
<dbReference type="SMART" id="SM00179">
    <property type="entry name" value="EGF_CA"/>
    <property type="match status" value="2"/>
</dbReference>
<accession>A0A1A9ZZV1</accession>
<dbReference type="FunFam" id="2.10.25.10:FF:000010">
    <property type="entry name" value="Pro-epidermal growth factor"/>
    <property type="match status" value="1"/>
</dbReference>
<dbReference type="Gene3D" id="3.40.390.10">
    <property type="entry name" value="Collagenase (Catalytic Domain)"/>
    <property type="match status" value="1"/>
</dbReference>
<dbReference type="GO" id="GO:0008270">
    <property type="term" value="F:zinc ion binding"/>
    <property type="evidence" value="ECO:0007669"/>
    <property type="project" value="UniProtKB-UniRule"/>
</dbReference>
<dbReference type="GO" id="GO:0009953">
    <property type="term" value="P:dorsal/ventral pattern formation"/>
    <property type="evidence" value="ECO:0007669"/>
    <property type="project" value="TreeGrafter"/>
</dbReference>
<dbReference type="SUPFAM" id="SSF55486">
    <property type="entry name" value="Metalloproteases ('zincins'), catalytic domain"/>
    <property type="match status" value="1"/>
</dbReference>
<keyword evidence="19" id="KW-1185">Reference proteome</keyword>
<proteinExistence type="predicted"/>
<evidence type="ECO:0000256" key="12">
    <source>
        <dbReference type="PROSITE-ProRule" id="PRU00059"/>
    </source>
</evidence>
<dbReference type="CDD" id="cd00054">
    <property type="entry name" value="EGF_CA"/>
    <property type="match status" value="1"/>
</dbReference>
<feature type="domain" description="Peptidase M12A" evidence="17">
    <location>
        <begin position="73"/>
        <end position="272"/>
    </location>
</feature>
<dbReference type="EC" id="3.4.24.-" evidence="14"/>
<dbReference type="EnsemblMetazoa" id="GPAI030133-RA">
    <property type="protein sequence ID" value="GPAI030133-PA"/>
    <property type="gene ID" value="GPAI030133"/>
</dbReference>
<evidence type="ECO:0000256" key="1">
    <source>
        <dbReference type="ARBA" id="ARBA00022536"/>
    </source>
</evidence>
<feature type="domain" description="CUB" evidence="16">
    <location>
        <begin position="516"/>
        <end position="629"/>
    </location>
</feature>
<dbReference type="Pfam" id="PF01400">
    <property type="entry name" value="Astacin"/>
    <property type="match status" value="1"/>
</dbReference>
<feature type="binding site" evidence="11 13">
    <location>
        <position position="171"/>
    </location>
    <ligand>
        <name>Zn(2+)</name>
        <dbReference type="ChEBI" id="CHEBI:29105"/>
        <note>catalytic</note>
    </ligand>
</feature>
<evidence type="ECO:0000256" key="3">
    <source>
        <dbReference type="ARBA" id="ARBA00022723"/>
    </source>
</evidence>
<evidence type="ECO:0000256" key="7">
    <source>
        <dbReference type="ARBA" id="ARBA00022833"/>
    </source>
</evidence>
<keyword evidence="5" id="KW-0677">Repeat</keyword>
<evidence type="ECO:0000259" key="16">
    <source>
        <dbReference type="PROSITE" id="PS01180"/>
    </source>
</evidence>
<dbReference type="STRING" id="7398.A0A1A9ZZV1"/>
<evidence type="ECO:0000256" key="8">
    <source>
        <dbReference type="ARBA" id="ARBA00023049"/>
    </source>
</evidence>
<dbReference type="Proteomes" id="UP000092445">
    <property type="component" value="Unassembled WGS sequence"/>
</dbReference>
<dbReference type="VEuPathDB" id="VectorBase:GPAI030133"/>
<dbReference type="PIRSF" id="PIRSF001199">
    <property type="entry name" value="BMP_1/tolloid-like"/>
    <property type="match status" value="1"/>
</dbReference>
<dbReference type="Gene3D" id="2.60.120.290">
    <property type="entry name" value="Spermadhesin, CUB domain"/>
    <property type="match status" value="4"/>
</dbReference>
<dbReference type="AlphaFoldDB" id="A0A1A9ZZV1"/>
<evidence type="ECO:0000256" key="6">
    <source>
        <dbReference type="ARBA" id="ARBA00022801"/>
    </source>
</evidence>
<evidence type="ECO:0000256" key="9">
    <source>
        <dbReference type="ARBA" id="ARBA00023157"/>
    </source>
</evidence>
<evidence type="ECO:0000256" key="15">
    <source>
        <dbReference type="SAM" id="Phobius"/>
    </source>
</evidence>
<dbReference type="GO" id="GO:0005509">
    <property type="term" value="F:calcium ion binding"/>
    <property type="evidence" value="ECO:0007669"/>
    <property type="project" value="InterPro"/>
</dbReference>
<protein>
    <recommendedName>
        <fullName evidence="14">Metalloendopeptidase</fullName>
        <ecNumber evidence="14">3.4.24.-</ecNumber>
    </recommendedName>
</protein>
<dbReference type="SMART" id="SM00181">
    <property type="entry name" value="EGF"/>
    <property type="match status" value="2"/>
</dbReference>
<dbReference type="PROSITE" id="PS01187">
    <property type="entry name" value="EGF_CA"/>
    <property type="match status" value="2"/>
</dbReference>
<keyword evidence="9" id="KW-1015">Disulfide bond</keyword>
<keyword evidence="4" id="KW-0732">Signal</keyword>
<feature type="binding site" evidence="11 13">
    <location>
        <position position="167"/>
    </location>
    <ligand>
        <name>Zn(2+)</name>
        <dbReference type="ChEBI" id="CHEBI:29105"/>
        <note>catalytic</note>
    </ligand>
</feature>
<comment type="cofactor">
    <cofactor evidence="13 14">
        <name>Zn(2+)</name>
        <dbReference type="ChEBI" id="CHEBI:29105"/>
    </cofactor>
    <text evidence="13 14">Binds 1 zinc ion per subunit.</text>
</comment>
<evidence type="ECO:0000256" key="13">
    <source>
        <dbReference type="PROSITE-ProRule" id="PRU01211"/>
    </source>
</evidence>
<dbReference type="Pfam" id="PF00431">
    <property type="entry name" value="CUB"/>
    <property type="match status" value="4"/>
</dbReference>
<dbReference type="SUPFAM" id="SSF49854">
    <property type="entry name" value="Spermadhesin, CUB domain"/>
    <property type="match status" value="4"/>
</dbReference>
<dbReference type="InterPro" id="IPR000859">
    <property type="entry name" value="CUB_dom"/>
</dbReference>
<feature type="binding site" evidence="11 13">
    <location>
        <position position="177"/>
    </location>
    <ligand>
        <name>Zn(2+)</name>
        <dbReference type="ChEBI" id="CHEBI:29105"/>
        <note>catalytic</note>
    </ligand>
</feature>
<dbReference type="InterPro" id="IPR000742">
    <property type="entry name" value="EGF"/>
</dbReference>
<keyword evidence="6 13" id="KW-0378">Hydrolase</keyword>
<dbReference type="GO" id="GO:0016485">
    <property type="term" value="P:protein processing"/>
    <property type="evidence" value="ECO:0007669"/>
    <property type="project" value="TreeGrafter"/>
</dbReference>
<dbReference type="Pfam" id="PF07645">
    <property type="entry name" value="EGF_CA"/>
    <property type="match status" value="1"/>
</dbReference>
<dbReference type="InterPro" id="IPR024079">
    <property type="entry name" value="MetalloPept_cat_dom_sf"/>
</dbReference>
<evidence type="ECO:0000256" key="10">
    <source>
        <dbReference type="PIRSR" id="PIRSR001199-1"/>
    </source>
</evidence>
<evidence type="ECO:0000256" key="4">
    <source>
        <dbReference type="ARBA" id="ARBA00022729"/>
    </source>
</evidence>
<dbReference type="Gene3D" id="2.10.25.10">
    <property type="entry name" value="Laminin"/>
    <property type="match status" value="2"/>
</dbReference>
<dbReference type="PROSITE" id="PS00010">
    <property type="entry name" value="ASX_HYDROXYL"/>
    <property type="match status" value="2"/>
</dbReference>
<name>A0A1A9ZZV1_GLOPL</name>
<dbReference type="GO" id="GO:0004222">
    <property type="term" value="F:metalloendopeptidase activity"/>
    <property type="evidence" value="ECO:0007669"/>
    <property type="project" value="UniProtKB-UniRule"/>
</dbReference>
<keyword evidence="8 13" id="KW-0482">Metalloprotease</keyword>
<dbReference type="PROSITE" id="PS51864">
    <property type="entry name" value="ASTACIN"/>
    <property type="match status" value="1"/>
</dbReference>
<evidence type="ECO:0000313" key="18">
    <source>
        <dbReference type="EnsemblMetazoa" id="GPAI030133-PA"/>
    </source>
</evidence>
<reference evidence="19" key="1">
    <citation type="submission" date="2014-03" db="EMBL/GenBank/DDBJ databases">
        <authorList>
            <person name="Aksoy S."/>
            <person name="Warren W."/>
            <person name="Wilson R.K."/>
        </authorList>
    </citation>
    <scope>NUCLEOTIDE SEQUENCE [LARGE SCALE GENOMIC DNA]</scope>
    <source>
        <strain evidence="19">IAEA</strain>
    </source>
</reference>
<evidence type="ECO:0000256" key="5">
    <source>
        <dbReference type="ARBA" id="ARBA00022737"/>
    </source>
</evidence>
<feature type="domain" description="CUB" evidence="16">
    <location>
        <begin position="271"/>
        <end position="357"/>
    </location>
</feature>
<dbReference type="GO" id="GO:0005615">
    <property type="term" value="C:extracellular space"/>
    <property type="evidence" value="ECO:0007669"/>
    <property type="project" value="TreeGrafter"/>
</dbReference>
<evidence type="ECO:0000256" key="14">
    <source>
        <dbReference type="RuleBase" id="RU361183"/>
    </source>
</evidence>
<dbReference type="PROSITE" id="PS01180">
    <property type="entry name" value="CUB"/>
    <property type="match status" value="4"/>
</dbReference>
<feature type="active site" evidence="10 13">
    <location>
        <position position="168"/>
    </location>
</feature>
<sequence>MAVITDCLMILFLIFATIFASLSLFDFIKPLGNDATLSSNEAHAKFHHNRSSARIFTNGNDNGNNKIYRNKRNVVANRTYIWDYGVIPYEVDKEFAPRLRQMFIKAMQHWEQDTCLKFVEYDSKEHTNHIYFTKTDYGCSSEVGKRGISRQNILISPDCENFGNILHELGHALGFYHEHARPDRDDYIVVHHDNIDRGKELNFDKQLGNTSDSLGLPYDFESIMHYPNRAFSKNLYQDTIKPIAEVDIGQRLRLSKGDIKKANLLYKCLVCGETLQLPKGDILAPHYLGRNTTAVGEDYQHNLTNEMCEWYIAAGDGERIVLQMNDVSILHSLNCSEDYVEIRDGYWHRSPLLERLCVIFDNIIRLNGSRHLDFIGRSARLADKPYSWYVIAPEGHQVVLKFEFFDLGNHDECNLDYLEIRNGNNSASRVLAKVCGTSNPGNIISTTNEMFLKLVSDSLIGKLSFSAIFMLEIDECKLATHNCQQKCKNTLGSYRCACSPDYALLADGKRCAKNPCSSVIDANNGEGTFGLTSFPNNFNLPGKCIWKLVAPENYTLFVNFTQFELVCDDSDYLVIYSQFKNKRLKKIGQFYCYQFPPFVKSLKNMLRLELNLGEEAYQRTKLKAEYKIDNDECSIRNGGCEQTCQNTFGSFECLCRDGFILHGNGRNCTETDCKFNITSPYGRIASLNYPGNYTSNTYCYWRFQTVLGHRIHLKFLEFDVEHHQVMKIAINLKRIFRVR</sequence>
<evidence type="ECO:0000313" key="19">
    <source>
        <dbReference type="Proteomes" id="UP000092445"/>
    </source>
</evidence>
<feature type="domain" description="CUB" evidence="16">
    <location>
        <begin position="388"/>
        <end position="472"/>
    </location>
</feature>
<dbReference type="InterPro" id="IPR049883">
    <property type="entry name" value="NOTCH1_EGF-like"/>
</dbReference>
<dbReference type="SUPFAM" id="SSF57196">
    <property type="entry name" value="EGF/Laminin"/>
    <property type="match status" value="2"/>
</dbReference>
<comment type="caution">
    <text evidence="12">Lacks conserved residue(s) required for the propagation of feature annotation.</text>
</comment>
<dbReference type="Pfam" id="PF14670">
    <property type="entry name" value="FXa_inhibition"/>
    <property type="match status" value="1"/>
</dbReference>
<keyword evidence="1" id="KW-0245">EGF-like domain</keyword>
<dbReference type="PANTHER" id="PTHR10127">
    <property type="entry name" value="DISCOIDIN, CUB, EGF, LAMININ , AND ZINC METALLOPROTEASE DOMAIN CONTAINING"/>
    <property type="match status" value="1"/>
</dbReference>
<organism evidence="18 19">
    <name type="scientific">Glossina pallidipes</name>
    <name type="common">Tsetse fly</name>
    <dbReference type="NCBI Taxonomy" id="7398"/>
    <lineage>
        <taxon>Eukaryota</taxon>
        <taxon>Metazoa</taxon>
        <taxon>Ecdysozoa</taxon>
        <taxon>Arthropoda</taxon>
        <taxon>Hexapoda</taxon>
        <taxon>Insecta</taxon>
        <taxon>Pterygota</taxon>
        <taxon>Neoptera</taxon>
        <taxon>Endopterygota</taxon>
        <taxon>Diptera</taxon>
        <taxon>Brachycera</taxon>
        <taxon>Muscomorpha</taxon>
        <taxon>Hippoboscoidea</taxon>
        <taxon>Glossinidae</taxon>
        <taxon>Glossina</taxon>
    </lineage>
</organism>
<keyword evidence="15" id="KW-1133">Transmembrane helix</keyword>
<dbReference type="PRINTS" id="PR00480">
    <property type="entry name" value="ASTACIN"/>
</dbReference>
<dbReference type="PANTHER" id="PTHR10127:SF861">
    <property type="entry name" value="DORSAL-VENTRAL PATTERNING PROTEIN TOLLOID-RELATED"/>
    <property type="match status" value="1"/>
</dbReference>